<reference evidence="8" key="1">
    <citation type="submission" date="2018-11" db="EMBL/GenBank/DDBJ databases">
        <authorList>
            <consortium name="Pathogen Informatics"/>
        </authorList>
    </citation>
    <scope>NUCLEOTIDE SEQUENCE</scope>
</reference>
<proteinExistence type="predicted"/>
<evidence type="ECO:0000256" key="3">
    <source>
        <dbReference type="ARBA" id="ARBA00022771"/>
    </source>
</evidence>
<protein>
    <recommendedName>
        <fullName evidence="7">C3H1-type domain-containing protein</fullName>
    </recommendedName>
</protein>
<dbReference type="AlphaFoldDB" id="A0A3S5CCF7"/>
<dbReference type="PROSITE" id="PS50103">
    <property type="entry name" value="ZF_C3H1"/>
    <property type="match status" value="2"/>
</dbReference>
<dbReference type="SMART" id="SM00356">
    <property type="entry name" value="ZnF_C3H1"/>
    <property type="match status" value="2"/>
</dbReference>
<feature type="domain" description="C3H1-type" evidence="7">
    <location>
        <begin position="341"/>
        <end position="369"/>
    </location>
</feature>
<dbReference type="InterPro" id="IPR045877">
    <property type="entry name" value="ZFP36-like"/>
</dbReference>
<evidence type="ECO:0000256" key="2">
    <source>
        <dbReference type="ARBA" id="ARBA00022737"/>
    </source>
</evidence>
<name>A0A3S5CCF7_9PLAT</name>
<keyword evidence="3 5" id="KW-0863">Zinc-finger</keyword>
<dbReference type="Gene3D" id="6.10.250.3220">
    <property type="match status" value="1"/>
</dbReference>
<accession>A0A3S5CCF7</accession>
<feature type="domain" description="C3H1-type" evidence="7">
    <location>
        <begin position="379"/>
        <end position="407"/>
    </location>
</feature>
<organism evidence="8 9">
    <name type="scientific">Protopolystoma xenopodis</name>
    <dbReference type="NCBI Taxonomy" id="117903"/>
    <lineage>
        <taxon>Eukaryota</taxon>
        <taxon>Metazoa</taxon>
        <taxon>Spiralia</taxon>
        <taxon>Lophotrochozoa</taxon>
        <taxon>Platyhelminthes</taxon>
        <taxon>Monogenea</taxon>
        <taxon>Polyopisthocotylea</taxon>
        <taxon>Polystomatidea</taxon>
        <taxon>Polystomatidae</taxon>
        <taxon>Protopolystoma</taxon>
    </lineage>
</organism>
<evidence type="ECO:0000313" key="9">
    <source>
        <dbReference type="Proteomes" id="UP000784294"/>
    </source>
</evidence>
<dbReference type="Pfam" id="PF00642">
    <property type="entry name" value="zf-CCCH"/>
    <property type="match status" value="2"/>
</dbReference>
<feature type="region of interest" description="Disordered" evidence="6">
    <location>
        <begin position="64"/>
        <end position="83"/>
    </location>
</feature>
<dbReference type="Gene3D" id="4.10.1000.10">
    <property type="entry name" value="Zinc finger, CCCH-type"/>
    <property type="match status" value="1"/>
</dbReference>
<evidence type="ECO:0000259" key="7">
    <source>
        <dbReference type="PROSITE" id="PS50103"/>
    </source>
</evidence>
<dbReference type="PANTHER" id="PTHR12547">
    <property type="entry name" value="CCCH ZINC FINGER/TIS11-RELATED"/>
    <property type="match status" value="1"/>
</dbReference>
<dbReference type="InterPro" id="IPR000571">
    <property type="entry name" value="Znf_CCCH"/>
</dbReference>
<keyword evidence="2" id="KW-0677">Repeat</keyword>
<feature type="compositionally biased region" description="Polar residues" evidence="6">
    <location>
        <begin position="1"/>
        <end position="11"/>
    </location>
</feature>
<evidence type="ECO:0000313" key="8">
    <source>
        <dbReference type="EMBL" id="VEL09549.1"/>
    </source>
</evidence>
<comment type="caution">
    <text evidence="8">The sequence shown here is derived from an EMBL/GenBank/DDBJ whole genome shotgun (WGS) entry which is preliminary data.</text>
</comment>
<dbReference type="GO" id="GO:0008270">
    <property type="term" value="F:zinc ion binding"/>
    <property type="evidence" value="ECO:0007669"/>
    <property type="project" value="UniProtKB-KW"/>
</dbReference>
<keyword evidence="4 5" id="KW-0862">Zinc</keyword>
<dbReference type="EMBL" id="CAAALY010006603">
    <property type="protein sequence ID" value="VEL09549.1"/>
    <property type="molecule type" value="Genomic_DNA"/>
</dbReference>
<dbReference type="InterPro" id="IPR036855">
    <property type="entry name" value="Znf_CCCH_sf"/>
</dbReference>
<keyword evidence="9" id="KW-1185">Reference proteome</keyword>
<dbReference type="PANTHER" id="PTHR12547:SF18">
    <property type="entry name" value="PROTEIN TIS11"/>
    <property type="match status" value="1"/>
</dbReference>
<feature type="zinc finger region" description="C3H1-type" evidence="5">
    <location>
        <begin position="341"/>
        <end position="369"/>
    </location>
</feature>
<sequence>MTAVPTESANRSAGLISNWPQQRDGRAGKSTRALMHSCTHTFTCIPNQLDASWHTSYKSELGQSIGWRQGDGDTGRQTGVESGQLTVVTSRPDQQSLSRPYRAGPMAAIWSETSFYQPSAQLPLQPTLIPSSLLRVVHIRDCGSMPSTLSACSQVDSLKADVETTLDWFTKLTLATSGKCSSAEDYDRLVHPLAERLQSIIDVAWGACSSSTDLISPRHSASHDTGHDRNLQTSFAAPSNPEKSCCTSCRLNSPTASPLCDRCAFNLDRQIDCFDVCYRRRANSAQSTPPLSKISGAQYGSRLPPQPTRSISQPTLLQLRPMQVHLKRCTPREQDAIYNARYKTEPCLHYQRHRRCPLEGNCHFAHGPQELRQANDHPKYRTRPCKNFFLTGICPFGSTCFFQHHPPSRLSACSEPLLCELLPKVIH</sequence>
<feature type="region of interest" description="Disordered" evidence="6">
    <location>
        <begin position="288"/>
        <end position="311"/>
    </location>
</feature>
<evidence type="ECO:0000256" key="1">
    <source>
        <dbReference type="ARBA" id="ARBA00022723"/>
    </source>
</evidence>
<dbReference type="OrthoDB" id="410307at2759"/>
<dbReference type="Proteomes" id="UP000784294">
    <property type="component" value="Unassembled WGS sequence"/>
</dbReference>
<feature type="region of interest" description="Disordered" evidence="6">
    <location>
        <begin position="1"/>
        <end position="28"/>
    </location>
</feature>
<evidence type="ECO:0000256" key="4">
    <source>
        <dbReference type="ARBA" id="ARBA00022833"/>
    </source>
</evidence>
<dbReference type="GO" id="GO:0003729">
    <property type="term" value="F:mRNA binding"/>
    <property type="evidence" value="ECO:0007669"/>
    <property type="project" value="InterPro"/>
</dbReference>
<gene>
    <name evidence="8" type="ORF">PXEA_LOCUS2989</name>
</gene>
<feature type="zinc finger region" description="C3H1-type" evidence="5">
    <location>
        <begin position="379"/>
        <end position="407"/>
    </location>
</feature>
<dbReference type="SUPFAM" id="SSF90229">
    <property type="entry name" value="CCCH zinc finger"/>
    <property type="match status" value="2"/>
</dbReference>
<evidence type="ECO:0000256" key="6">
    <source>
        <dbReference type="SAM" id="MobiDB-lite"/>
    </source>
</evidence>
<evidence type="ECO:0000256" key="5">
    <source>
        <dbReference type="PROSITE-ProRule" id="PRU00723"/>
    </source>
</evidence>
<keyword evidence="1 5" id="KW-0479">Metal-binding</keyword>